<name>A0A6N9TCQ9_9ALTE</name>
<dbReference type="EMBL" id="JAAAWO010000001">
    <property type="protein sequence ID" value="NDW14242.1"/>
    <property type="molecule type" value="Genomic_DNA"/>
</dbReference>
<dbReference type="Pfam" id="PF08223">
    <property type="entry name" value="PaaX_C"/>
    <property type="match status" value="1"/>
</dbReference>
<gene>
    <name evidence="2" type="ORF">GTQ48_01670</name>
</gene>
<feature type="domain" description="Transcriptional repressor PaaX-like C-terminal" evidence="1">
    <location>
        <begin position="180"/>
        <end position="261"/>
    </location>
</feature>
<keyword evidence="3" id="KW-1185">Reference proteome</keyword>
<dbReference type="InterPro" id="IPR013225">
    <property type="entry name" value="PaaX_C"/>
</dbReference>
<dbReference type="GO" id="GO:0006351">
    <property type="term" value="P:DNA-templated transcription"/>
    <property type="evidence" value="ECO:0007669"/>
    <property type="project" value="TreeGrafter"/>
</dbReference>
<dbReference type="RefSeq" id="WP_163104801.1">
    <property type="nucleotide sequence ID" value="NZ_JAAAWO010000001.1"/>
</dbReference>
<proteinExistence type="predicted"/>
<sequence length="273" mass="30880">MNKAETKKPVARKLLLKLLGSRAKVKMTASSAVRVGRLFAISENNIRVTINRLHSAGVLSLVDRGYYQLGKEGVDFAREINSWRNAETSLLPSWNGDWVVVHTHMLAKSDKKQARQNDRALKILGLKKLLPDMYIRPANIQGGAGVVREKLQVLGLSQQAVVFCAFDLDSKLHLRTRKLWNTAELEQRYQQGVTELKESLNRLPTLSLEDATKESFEIGDNALHQLVFDPLLPSPLIDESLRREFAELVKHYDDIGAQIWHQFLSLDNNYSPG</sequence>
<dbReference type="Gene3D" id="1.10.10.10">
    <property type="entry name" value="Winged helix-like DNA-binding domain superfamily/Winged helix DNA-binding domain"/>
    <property type="match status" value="1"/>
</dbReference>
<dbReference type="Proteomes" id="UP000471381">
    <property type="component" value="Unassembled WGS sequence"/>
</dbReference>
<accession>A0A6N9TCQ9</accession>
<organism evidence="2 3">
    <name type="scientific">Alteromonas genovensis</name>
    <dbReference type="NCBI Taxonomy" id="471225"/>
    <lineage>
        <taxon>Bacteria</taxon>
        <taxon>Pseudomonadati</taxon>
        <taxon>Pseudomonadota</taxon>
        <taxon>Gammaproteobacteria</taxon>
        <taxon>Alteromonadales</taxon>
        <taxon>Alteromonadaceae</taxon>
        <taxon>Alteromonas/Salinimonas group</taxon>
        <taxon>Alteromonas</taxon>
    </lineage>
</organism>
<comment type="caution">
    <text evidence="2">The sequence shown here is derived from an EMBL/GenBank/DDBJ whole genome shotgun (WGS) entry which is preliminary data.</text>
</comment>
<dbReference type="AlphaFoldDB" id="A0A6N9TCQ9"/>
<dbReference type="Gene3D" id="3.30.70.2650">
    <property type="match status" value="1"/>
</dbReference>
<dbReference type="PANTHER" id="PTHR30319:SF1">
    <property type="entry name" value="TRANSCRIPTIONAL REPRESSOR PAAX"/>
    <property type="match status" value="1"/>
</dbReference>
<evidence type="ECO:0000313" key="2">
    <source>
        <dbReference type="EMBL" id="NDW14242.1"/>
    </source>
</evidence>
<evidence type="ECO:0000259" key="1">
    <source>
        <dbReference type="Pfam" id="PF08223"/>
    </source>
</evidence>
<protein>
    <submittedName>
        <fullName evidence="2">PaaX family transcriptional regulator</fullName>
    </submittedName>
</protein>
<dbReference type="InterPro" id="IPR036388">
    <property type="entry name" value="WH-like_DNA-bd_sf"/>
</dbReference>
<reference evidence="2 3" key="1">
    <citation type="submission" date="2020-01" db="EMBL/GenBank/DDBJ databases">
        <title>Genomes of bacteria type strains.</title>
        <authorList>
            <person name="Chen J."/>
            <person name="Zhu S."/>
            <person name="Yang J."/>
        </authorList>
    </citation>
    <scope>NUCLEOTIDE SEQUENCE [LARGE SCALE GENOMIC DNA]</scope>
    <source>
        <strain evidence="2 3">LMG 24078</strain>
    </source>
</reference>
<dbReference type="PANTHER" id="PTHR30319">
    <property type="entry name" value="PHENYLACETIC ACID REGULATOR-RELATED TRANSCRIPTIONAL REPRESSOR"/>
    <property type="match status" value="1"/>
</dbReference>
<evidence type="ECO:0000313" key="3">
    <source>
        <dbReference type="Proteomes" id="UP000471381"/>
    </source>
</evidence>